<name>A0A8J4F4Y2_9CHLO</name>
<reference evidence="2" key="1">
    <citation type="journal article" date="2021" name="Proc. Natl. Acad. Sci. U.S.A.">
        <title>Three genomes in the algal genus Volvox reveal the fate of a haploid sex-determining region after a transition to homothallism.</title>
        <authorList>
            <person name="Yamamoto K."/>
            <person name="Hamaji T."/>
            <person name="Kawai-Toyooka H."/>
            <person name="Matsuzaki R."/>
            <person name="Takahashi F."/>
            <person name="Nishimura Y."/>
            <person name="Kawachi M."/>
            <person name="Noguchi H."/>
            <person name="Minakuchi Y."/>
            <person name="Umen J.G."/>
            <person name="Toyoda A."/>
            <person name="Nozaki H."/>
        </authorList>
    </citation>
    <scope>NUCLEOTIDE SEQUENCE</scope>
    <source>
        <strain evidence="2">NIES-3780</strain>
    </source>
</reference>
<sequence>VLGPDFPEEGLTGEDDPWDGEAGWGGDPSAWEIPGESGDLSEGEEDADDESDEDYYERLLQEMYDDGAEDWAGGVDGGGRRADNSDAQQQQTRPQQQSLPASSSTSPYVFDPRMHGPDPVDPYGLLSGGRGSTASRRRNTERRVSDKTTGNDEDGDDDSSPEDEVAAFELPLPPELIDPRDHQALAVAVSELRVWWAHDIADELRWLWGFPGALRQLPPWVRQASLARLRKMMMTRRRR</sequence>
<evidence type="ECO:0000313" key="3">
    <source>
        <dbReference type="Proteomes" id="UP000747399"/>
    </source>
</evidence>
<feature type="region of interest" description="Disordered" evidence="1">
    <location>
        <begin position="1"/>
        <end position="164"/>
    </location>
</feature>
<feature type="compositionally biased region" description="Acidic residues" evidence="1">
    <location>
        <begin position="1"/>
        <end position="19"/>
    </location>
</feature>
<comment type="caution">
    <text evidence="2">The sequence shown here is derived from an EMBL/GenBank/DDBJ whole genome shotgun (WGS) entry which is preliminary data.</text>
</comment>
<protein>
    <submittedName>
        <fullName evidence="2">Uncharacterized protein</fullName>
    </submittedName>
</protein>
<evidence type="ECO:0000313" key="2">
    <source>
        <dbReference type="EMBL" id="GIL60319.1"/>
    </source>
</evidence>
<feature type="compositionally biased region" description="Acidic residues" evidence="1">
    <location>
        <begin position="39"/>
        <end position="55"/>
    </location>
</feature>
<feature type="compositionally biased region" description="Acidic residues" evidence="1">
    <location>
        <begin position="151"/>
        <end position="164"/>
    </location>
</feature>
<accession>A0A8J4F4Y2</accession>
<feature type="compositionally biased region" description="Low complexity" evidence="1">
    <location>
        <begin position="88"/>
        <end position="97"/>
    </location>
</feature>
<feature type="compositionally biased region" description="Polar residues" evidence="1">
    <location>
        <begin position="98"/>
        <end position="107"/>
    </location>
</feature>
<gene>
    <name evidence="2" type="ORF">Vafri_14948</name>
</gene>
<feature type="non-terminal residue" evidence="2">
    <location>
        <position position="1"/>
    </location>
</feature>
<feature type="compositionally biased region" description="Basic and acidic residues" evidence="1">
    <location>
        <begin position="141"/>
        <end position="150"/>
    </location>
</feature>
<organism evidence="2 3">
    <name type="scientific">Volvox africanus</name>
    <dbReference type="NCBI Taxonomy" id="51714"/>
    <lineage>
        <taxon>Eukaryota</taxon>
        <taxon>Viridiplantae</taxon>
        <taxon>Chlorophyta</taxon>
        <taxon>core chlorophytes</taxon>
        <taxon>Chlorophyceae</taxon>
        <taxon>CS clade</taxon>
        <taxon>Chlamydomonadales</taxon>
        <taxon>Volvocaceae</taxon>
        <taxon>Volvox</taxon>
    </lineage>
</organism>
<dbReference type="EMBL" id="BNCO01000039">
    <property type="protein sequence ID" value="GIL60319.1"/>
    <property type="molecule type" value="Genomic_DNA"/>
</dbReference>
<dbReference type="AlphaFoldDB" id="A0A8J4F4Y2"/>
<evidence type="ECO:0000256" key="1">
    <source>
        <dbReference type="SAM" id="MobiDB-lite"/>
    </source>
</evidence>
<dbReference type="Proteomes" id="UP000747399">
    <property type="component" value="Unassembled WGS sequence"/>
</dbReference>
<proteinExistence type="predicted"/>
<keyword evidence="3" id="KW-1185">Reference proteome</keyword>